<dbReference type="Proteomes" id="UP000039865">
    <property type="component" value="Unassembled WGS sequence"/>
</dbReference>
<organism evidence="3 4">
    <name type="scientific">Stylonychia lemnae</name>
    <name type="common">Ciliate</name>
    <dbReference type="NCBI Taxonomy" id="5949"/>
    <lineage>
        <taxon>Eukaryota</taxon>
        <taxon>Sar</taxon>
        <taxon>Alveolata</taxon>
        <taxon>Ciliophora</taxon>
        <taxon>Intramacronucleata</taxon>
        <taxon>Spirotrichea</taxon>
        <taxon>Stichotrichia</taxon>
        <taxon>Sporadotrichida</taxon>
        <taxon>Oxytrichidae</taxon>
        <taxon>Stylonychinae</taxon>
        <taxon>Stylonychia</taxon>
    </lineage>
</organism>
<feature type="transmembrane region" description="Helical" evidence="2">
    <location>
        <begin position="115"/>
        <end position="137"/>
    </location>
</feature>
<reference evidence="3 4" key="1">
    <citation type="submission" date="2014-06" db="EMBL/GenBank/DDBJ databases">
        <authorList>
            <person name="Swart Estienne"/>
        </authorList>
    </citation>
    <scope>NUCLEOTIDE SEQUENCE [LARGE SCALE GENOMIC DNA]</scope>
    <source>
        <strain evidence="3 4">130c</strain>
    </source>
</reference>
<evidence type="ECO:0000313" key="3">
    <source>
        <dbReference type="EMBL" id="CDW78881.1"/>
    </source>
</evidence>
<accession>A0A078AAL8</accession>
<dbReference type="EMBL" id="CCKQ01007502">
    <property type="protein sequence ID" value="CDW78881.1"/>
    <property type="molecule type" value="Genomic_DNA"/>
</dbReference>
<evidence type="ECO:0000256" key="1">
    <source>
        <dbReference type="SAM" id="MobiDB-lite"/>
    </source>
</evidence>
<dbReference type="InParanoid" id="A0A078AAL8"/>
<feature type="region of interest" description="Disordered" evidence="1">
    <location>
        <begin position="533"/>
        <end position="569"/>
    </location>
</feature>
<feature type="transmembrane region" description="Helical" evidence="2">
    <location>
        <begin position="175"/>
        <end position="199"/>
    </location>
</feature>
<sequence>MCLLFFALKCNQQQINLGIVDQQNYYYQNNITVLLLNQYQQLRNTTQQVNVIKFQNQTQANRCFQLNQCTVIIQTKPALVADQSKFLEINSLNEPMVLIRPFIWKQALNIIIITLLQWLFGILTPVIALVALLSLFFKEKETVKMKKKKLTWKKFLRKTYRNFISTSNHYLSEKFPILGVLSQSIIYFCLVYLIMLVSFDISKLYTENQSVLSMNKVAYLTQEKSKICVEENLLNQTRQNYLFNFQNVIFSNKVHNYLNFEDADAILTRLYSMKLSNFDTNLKDYQLTFLSESYSNGLLFQNQTSMQQFDSNLQQINQKAIFLYVMYNYNQDGFIELYHRQQDNLLDIFLPVHYTGFAIDVFFIIFALFTALVIKACIQKPRFIKYDETNQNDPEIIENNATKNTDQVNVAPEKKQELQANRSRKGDGDPSLKFEGEEGKIEFLDGQGRPDNFLGLQNQSSGDQEQKFKYGCTDDLEDALSSVHMNSGNQNRQMYTGSESLDDILKGYLKSGKALESKLQQISTLKNAIKSLEQVPGRQSIDEMPADAENEDDDEPPGQEKSIGQVRSK</sequence>
<evidence type="ECO:0008006" key="5">
    <source>
        <dbReference type="Google" id="ProtNLM"/>
    </source>
</evidence>
<feature type="transmembrane region" description="Helical" evidence="2">
    <location>
        <begin position="354"/>
        <end position="374"/>
    </location>
</feature>
<feature type="compositionally biased region" description="Acidic residues" evidence="1">
    <location>
        <begin position="544"/>
        <end position="557"/>
    </location>
</feature>
<proteinExistence type="predicted"/>
<gene>
    <name evidence="3" type="primary">Contig10359.g11052</name>
    <name evidence="3" type="ORF">STYLEM_7866</name>
</gene>
<feature type="compositionally biased region" description="Polar residues" evidence="1">
    <location>
        <begin position="398"/>
        <end position="408"/>
    </location>
</feature>
<keyword evidence="4" id="KW-1185">Reference proteome</keyword>
<keyword evidence="2" id="KW-0472">Membrane</keyword>
<evidence type="ECO:0000313" key="4">
    <source>
        <dbReference type="Proteomes" id="UP000039865"/>
    </source>
</evidence>
<name>A0A078AAL8_STYLE</name>
<protein>
    <recommendedName>
        <fullName evidence="5">Transmembrane protein</fullName>
    </recommendedName>
</protein>
<dbReference type="AlphaFoldDB" id="A0A078AAL8"/>
<feature type="region of interest" description="Disordered" evidence="1">
    <location>
        <begin position="398"/>
        <end position="432"/>
    </location>
</feature>
<keyword evidence="2" id="KW-1133">Transmembrane helix</keyword>
<evidence type="ECO:0000256" key="2">
    <source>
        <dbReference type="SAM" id="Phobius"/>
    </source>
</evidence>
<keyword evidence="2" id="KW-0812">Transmembrane</keyword>